<comment type="caution">
    <text evidence="1">The sequence shown here is derived from an EMBL/GenBank/DDBJ whole genome shotgun (WGS) entry which is preliminary data.</text>
</comment>
<accession>A0ABP7NK97</accession>
<proteinExistence type="predicted"/>
<evidence type="ECO:0000313" key="2">
    <source>
        <dbReference type="Proteomes" id="UP001501337"/>
    </source>
</evidence>
<organism evidence="1 2">
    <name type="scientific">Allohahella marinimesophila</name>
    <dbReference type="NCBI Taxonomy" id="1054972"/>
    <lineage>
        <taxon>Bacteria</taxon>
        <taxon>Pseudomonadati</taxon>
        <taxon>Pseudomonadota</taxon>
        <taxon>Gammaproteobacteria</taxon>
        <taxon>Oceanospirillales</taxon>
        <taxon>Hahellaceae</taxon>
        <taxon>Allohahella</taxon>
    </lineage>
</organism>
<gene>
    <name evidence="1" type="ORF">GCM10022278_04070</name>
</gene>
<evidence type="ECO:0000313" key="1">
    <source>
        <dbReference type="EMBL" id="GAA3948090.1"/>
    </source>
</evidence>
<dbReference type="EMBL" id="BAABBO010000001">
    <property type="protein sequence ID" value="GAA3948090.1"/>
    <property type="molecule type" value="Genomic_DNA"/>
</dbReference>
<protein>
    <recommendedName>
        <fullName evidence="3">RiboL-PSP-HEPN domain-containing protein</fullName>
    </recommendedName>
</protein>
<dbReference type="Proteomes" id="UP001501337">
    <property type="component" value="Unassembled WGS sequence"/>
</dbReference>
<reference evidence="2" key="1">
    <citation type="journal article" date="2019" name="Int. J. Syst. Evol. Microbiol.">
        <title>The Global Catalogue of Microorganisms (GCM) 10K type strain sequencing project: providing services to taxonomists for standard genome sequencing and annotation.</title>
        <authorList>
            <consortium name="The Broad Institute Genomics Platform"/>
            <consortium name="The Broad Institute Genome Sequencing Center for Infectious Disease"/>
            <person name="Wu L."/>
            <person name="Ma J."/>
        </authorList>
    </citation>
    <scope>NUCLEOTIDE SEQUENCE [LARGE SCALE GENOMIC DNA]</scope>
    <source>
        <strain evidence="2">JCM 17555</strain>
    </source>
</reference>
<sequence length="172" mass="19277">MAELNSRCCLWRDAVPLAGCAADVALLEARLQATRLLSVDAATSDPGRDFARAISMYVVACITLWEAYDQMKLTEKSRSIAASVELEIRQLLAAWFLLPVDLCSRLIAYFERETLEQSHDSSVASVAFRDDGELKPFLLRQAELACLLHPLTTRISMMYRAERIAPVQRLPC</sequence>
<name>A0ABP7NK97_9GAMM</name>
<evidence type="ECO:0008006" key="3">
    <source>
        <dbReference type="Google" id="ProtNLM"/>
    </source>
</evidence>
<keyword evidence="2" id="KW-1185">Reference proteome</keyword>